<organism evidence="2 3">
    <name type="scientific">Luteimonas terrae</name>
    <dbReference type="NCBI Taxonomy" id="1530191"/>
    <lineage>
        <taxon>Bacteria</taxon>
        <taxon>Pseudomonadati</taxon>
        <taxon>Pseudomonadota</taxon>
        <taxon>Gammaproteobacteria</taxon>
        <taxon>Lysobacterales</taxon>
        <taxon>Lysobacteraceae</taxon>
        <taxon>Luteimonas</taxon>
    </lineage>
</organism>
<comment type="caution">
    <text evidence="2">The sequence shown here is derived from an EMBL/GenBank/DDBJ whole genome shotgun (WGS) entry which is preliminary data.</text>
</comment>
<dbReference type="InterPro" id="IPR011990">
    <property type="entry name" value="TPR-like_helical_dom_sf"/>
</dbReference>
<feature type="signal peptide" evidence="1">
    <location>
        <begin position="1"/>
        <end position="20"/>
    </location>
</feature>
<sequence length="507" mass="54992">MIKRSAACLLLAALAFSVPASVPTRASVEPAGSAIQGEAELHARSFESLLEKGLEDQNAGDVFAASQAFTRAIERPEFEALAPEVRHAILHQAAGVAIESGQLQTALRQTQAALRLRQDEIDDWYRLASLQSNLGNADASAEALRHLLTAWPDMADDLPQSLIVHPIFLERANDDARLALLDALFDANWTYGGLGADPAWTELALLRLERQDAPGARAAIARVRQPMDIVRLRTDRRFDAIVDRDDPRFDVASAAEAYVEAARHSTLEQPDRLELQTTLITALLMTGRAEDALATADAVLADLGTFSDSKDAVWVHNNRAIALRRLGRDEEAVAALTVASELREGGGLNVSQVLNLGALHTMLGQPDEALEAIERVGHDITGYGRMVEESVRFRAAIQQGDSDMADIALAQLALGQTDAPQVYLDALLVSGDLDPAAAALPGLLEAPASRQALLDWAQTYRVLPPSPGEVIPRQHRARFLARPDVQAVIDRYGRIETHPIHDVRGIE</sequence>
<keyword evidence="3" id="KW-1185">Reference proteome</keyword>
<dbReference type="SUPFAM" id="SSF48452">
    <property type="entry name" value="TPR-like"/>
    <property type="match status" value="2"/>
</dbReference>
<name>A0ABU1XXV0_9GAMM</name>
<reference evidence="2 3" key="1">
    <citation type="submission" date="2023-07" db="EMBL/GenBank/DDBJ databases">
        <title>Sorghum-associated microbial communities from plants grown in Nebraska, USA.</title>
        <authorList>
            <person name="Schachtman D."/>
        </authorList>
    </citation>
    <scope>NUCLEOTIDE SEQUENCE [LARGE SCALE GENOMIC DNA]</scope>
    <source>
        <strain evidence="2 3">4099</strain>
    </source>
</reference>
<dbReference type="Pfam" id="PF13181">
    <property type="entry name" value="TPR_8"/>
    <property type="match status" value="1"/>
</dbReference>
<evidence type="ECO:0000256" key="1">
    <source>
        <dbReference type="SAM" id="SignalP"/>
    </source>
</evidence>
<dbReference type="InterPro" id="IPR019734">
    <property type="entry name" value="TPR_rpt"/>
</dbReference>
<dbReference type="Proteomes" id="UP001256588">
    <property type="component" value="Unassembled WGS sequence"/>
</dbReference>
<accession>A0ABU1XXV0</accession>
<dbReference type="EMBL" id="JAVDWO010000009">
    <property type="protein sequence ID" value="MDR7193599.1"/>
    <property type="molecule type" value="Genomic_DNA"/>
</dbReference>
<keyword evidence="1" id="KW-0732">Signal</keyword>
<protein>
    <submittedName>
        <fullName evidence="2">Tetratricopeptide (TPR) repeat protein</fullName>
    </submittedName>
</protein>
<evidence type="ECO:0000313" key="3">
    <source>
        <dbReference type="Proteomes" id="UP001256588"/>
    </source>
</evidence>
<feature type="chain" id="PRO_5046787354" evidence="1">
    <location>
        <begin position="21"/>
        <end position="507"/>
    </location>
</feature>
<proteinExistence type="predicted"/>
<dbReference type="Gene3D" id="1.25.40.10">
    <property type="entry name" value="Tetratricopeptide repeat domain"/>
    <property type="match status" value="2"/>
</dbReference>
<gene>
    <name evidence="2" type="ORF">J2W68_002336</name>
</gene>
<evidence type="ECO:0000313" key="2">
    <source>
        <dbReference type="EMBL" id="MDR7193599.1"/>
    </source>
</evidence>
<dbReference type="RefSeq" id="WP_310236030.1">
    <property type="nucleotide sequence ID" value="NZ_JAVDWO010000009.1"/>
</dbReference>